<dbReference type="GO" id="GO:0005615">
    <property type="term" value="C:extracellular space"/>
    <property type="evidence" value="ECO:0007669"/>
    <property type="project" value="InterPro"/>
</dbReference>
<sequence>MRAQGFLILAVCLSAAMAIPTDNRAVQTVTSGINQFSSAFYADIAASNPGNLITSPLSAAIVLSMAGYGSREETKKEFEQVLHLPEESVGRIGYSNLIDIFNNVKTVQLSLANKAFVNKNFSVKPSYQQLTQSAFRSTSESLDFSNTAKAAATINQWCEEQTNHRIKDLIEPDSISGGTAMVLVNAVYFKGNWLHKFDAKLTEPKPFHATKTKTVDVPTMHKVGHFKYANLPELKASLIEIPYEGRELSMVIILPDEIDGLPELERKLAQADLAELIRKGYNTEVSLQLPKFTIESSLVLTDHLKHLGLKKAFSQTSADFSGISDAGVFISAVVQKAFIEVNEEGSEAAAATAVILLVKTLVYKPAFIVNRPFFYSIVKVTRNDENAISNALPLFTVYLESFDRLNI</sequence>
<proteinExistence type="inferred from homology"/>
<accession>A0AAD9VPY7</accession>
<dbReference type="Gene3D" id="2.30.39.10">
    <property type="entry name" value="Alpha-1-antitrypsin, domain 1"/>
    <property type="match status" value="1"/>
</dbReference>
<evidence type="ECO:0000259" key="6">
    <source>
        <dbReference type="SMART" id="SM00093"/>
    </source>
</evidence>
<keyword evidence="3" id="KW-0722">Serine protease inhibitor</keyword>
<keyword evidence="5" id="KW-0732">Signal</keyword>
<evidence type="ECO:0000313" key="7">
    <source>
        <dbReference type="EMBL" id="KAK2581795.1"/>
    </source>
</evidence>
<dbReference type="InterPro" id="IPR000215">
    <property type="entry name" value="Serpin_fam"/>
</dbReference>
<dbReference type="SMART" id="SM00093">
    <property type="entry name" value="SERPIN"/>
    <property type="match status" value="1"/>
</dbReference>
<organism evidence="7 8">
    <name type="scientific">Odynerus spinipes</name>
    <dbReference type="NCBI Taxonomy" id="1348599"/>
    <lineage>
        <taxon>Eukaryota</taxon>
        <taxon>Metazoa</taxon>
        <taxon>Ecdysozoa</taxon>
        <taxon>Arthropoda</taxon>
        <taxon>Hexapoda</taxon>
        <taxon>Insecta</taxon>
        <taxon>Pterygota</taxon>
        <taxon>Neoptera</taxon>
        <taxon>Endopterygota</taxon>
        <taxon>Hymenoptera</taxon>
        <taxon>Apocrita</taxon>
        <taxon>Aculeata</taxon>
        <taxon>Vespoidea</taxon>
        <taxon>Vespidae</taxon>
        <taxon>Eumeninae</taxon>
        <taxon>Odynerus</taxon>
    </lineage>
</organism>
<reference evidence="7" key="2">
    <citation type="journal article" date="2023" name="Commun. Biol.">
        <title>Intrasexual cuticular hydrocarbon dimorphism in a wasp sheds light on hydrocarbon biosynthesis genes in Hymenoptera.</title>
        <authorList>
            <person name="Moris V.C."/>
            <person name="Podsiadlowski L."/>
            <person name="Martin S."/>
            <person name="Oeyen J.P."/>
            <person name="Donath A."/>
            <person name="Petersen M."/>
            <person name="Wilbrandt J."/>
            <person name="Misof B."/>
            <person name="Liedtke D."/>
            <person name="Thamm M."/>
            <person name="Scheiner R."/>
            <person name="Schmitt T."/>
            <person name="Niehuis O."/>
        </authorList>
    </citation>
    <scope>NUCLEOTIDE SEQUENCE</scope>
    <source>
        <strain evidence="7">GBR_01_08_01A</strain>
    </source>
</reference>
<gene>
    <name evidence="7" type="ORF">KPH14_002269</name>
</gene>
<name>A0AAD9VPY7_9HYME</name>
<dbReference type="PANTHER" id="PTHR11461">
    <property type="entry name" value="SERINE PROTEASE INHIBITOR, SERPIN"/>
    <property type="match status" value="1"/>
</dbReference>
<evidence type="ECO:0000256" key="5">
    <source>
        <dbReference type="SAM" id="SignalP"/>
    </source>
</evidence>
<dbReference type="PANTHER" id="PTHR11461:SF211">
    <property type="entry name" value="GH10112P-RELATED"/>
    <property type="match status" value="1"/>
</dbReference>
<dbReference type="EMBL" id="JAIFRP010000038">
    <property type="protein sequence ID" value="KAK2581795.1"/>
    <property type="molecule type" value="Genomic_DNA"/>
</dbReference>
<feature type="signal peptide" evidence="5">
    <location>
        <begin position="1"/>
        <end position="18"/>
    </location>
</feature>
<protein>
    <recommendedName>
        <fullName evidence="6">Serpin domain-containing protein</fullName>
    </recommendedName>
</protein>
<comment type="similarity">
    <text evidence="1 4">Belongs to the serpin family.</text>
</comment>
<feature type="chain" id="PRO_5042131103" description="Serpin domain-containing protein" evidence="5">
    <location>
        <begin position="19"/>
        <end position="407"/>
    </location>
</feature>
<evidence type="ECO:0000256" key="2">
    <source>
        <dbReference type="ARBA" id="ARBA00022690"/>
    </source>
</evidence>
<keyword evidence="8" id="KW-1185">Reference proteome</keyword>
<dbReference type="InterPro" id="IPR042178">
    <property type="entry name" value="Serpin_sf_1"/>
</dbReference>
<dbReference type="InterPro" id="IPR036186">
    <property type="entry name" value="Serpin_sf"/>
</dbReference>
<evidence type="ECO:0000313" key="8">
    <source>
        <dbReference type="Proteomes" id="UP001258017"/>
    </source>
</evidence>
<dbReference type="AlphaFoldDB" id="A0AAD9VPY7"/>
<evidence type="ECO:0000256" key="3">
    <source>
        <dbReference type="ARBA" id="ARBA00022900"/>
    </source>
</evidence>
<evidence type="ECO:0000256" key="4">
    <source>
        <dbReference type="RuleBase" id="RU000411"/>
    </source>
</evidence>
<dbReference type="Proteomes" id="UP001258017">
    <property type="component" value="Unassembled WGS sequence"/>
</dbReference>
<dbReference type="InterPro" id="IPR042185">
    <property type="entry name" value="Serpin_sf_2"/>
</dbReference>
<feature type="domain" description="Serpin" evidence="6">
    <location>
        <begin position="38"/>
        <end position="384"/>
    </location>
</feature>
<dbReference type="InterPro" id="IPR023796">
    <property type="entry name" value="Serpin_dom"/>
</dbReference>
<dbReference type="GO" id="GO:0004867">
    <property type="term" value="F:serine-type endopeptidase inhibitor activity"/>
    <property type="evidence" value="ECO:0007669"/>
    <property type="project" value="UniProtKB-KW"/>
</dbReference>
<dbReference type="SUPFAM" id="SSF56574">
    <property type="entry name" value="Serpins"/>
    <property type="match status" value="1"/>
</dbReference>
<comment type="caution">
    <text evidence="7">The sequence shown here is derived from an EMBL/GenBank/DDBJ whole genome shotgun (WGS) entry which is preliminary data.</text>
</comment>
<evidence type="ECO:0000256" key="1">
    <source>
        <dbReference type="ARBA" id="ARBA00009500"/>
    </source>
</evidence>
<dbReference type="CDD" id="cd19601">
    <property type="entry name" value="serpin42Da-like"/>
    <property type="match status" value="1"/>
</dbReference>
<reference evidence="7" key="1">
    <citation type="submission" date="2021-08" db="EMBL/GenBank/DDBJ databases">
        <authorList>
            <person name="Misof B."/>
            <person name="Oliver O."/>
            <person name="Podsiadlowski L."/>
            <person name="Donath A."/>
            <person name="Peters R."/>
            <person name="Mayer C."/>
            <person name="Rust J."/>
            <person name="Gunkel S."/>
            <person name="Lesny P."/>
            <person name="Martin S."/>
            <person name="Oeyen J.P."/>
            <person name="Petersen M."/>
            <person name="Panagiotis P."/>
            <person name="Wilbrandt J."/>
            <person name="Tanja T."/>
        </authorList>
    </citation>
    <scope>NUCLEOTIDE SEQUENCE</scope>
    <source>
        <strain evidence="7">GBR_01_08_01A</strain>
        <tissue evidence="7">Thorax + abdomen</tissue>
    </source>
</reference>
<keyword evidence="2" id="KW-0646">Protease inhibitor</keyword>
<dbReference type="Pfam" id="PF00079">
    <property type="entry name" value="Serpin"/>
    <property type="match status" value="1"/>
</dbReference>
<dbReference type="Gene3D" id="3.30.497.10">
    <property type="entry name" value="Antithrombin, subunit I, domain 2"/>
    <property type="match status" value="1"/>
</dbReference>